<keyword evidence="6" id="KW-0418">Kinase</keyword>
<dbReference type="InterPro" id="IPR000719">
    <property type="entry name" value="Prot_kinase_dom"/>
</dbReference>
<evidence type="ECO:0000256" key="10">
    <source>
        <dbReference type="PROSITE-ProRule" id="PRU10141"/>
    </source>
</evidence>
<dbReference type="GO" id="GO:0005524">
    <property type="term" value="F:ATP binding"/>
    <property type="evidence" value="ECO:0007669"/>
    <property type="project" value="UniProtKB-UniRule"/>
</dbReference>
<reference evidence="15 16" key="1">
    <citation type="journal article" date="2011" name="Proc. Natl. Acad. Sci. U.S.A.">
        <title>Niche of harmful alga Aureococcus anophagefferens revealed through ecogenomics.</title>
        <authorList>
            <person name="Gobler C.J."/>
            <person name="Berry D.L."/>
            <person name="Dyhrman S.T."/>
            <person name="Wilhelm S.W."/>
            <person name="Salamov A."/>
            <person name="Lobanov A.V."/>
            <person name="Zhang Y."/>
            <person name="Collier J.L."/>
            <person name="Wurch L.L."/>
            <person name="Kustka A.B."/>
            <person name="Dill B.D."/>
            <person name="Shah M."/>
            <person name="VerBerkmoes N.C."/>
            <person name="Kuo A."/>
            <person name="Terry A."/>
            <person name="Pangilinan J."/>
            <person name="Lindquist E.A."/>
            <person name="Lucas S."/>
            <person name="Paulsen I.T."/>
            <person name="Hattenrath-Lehmann T.K."/>
            <person name="Talmage S.C."/>
            <person name="Walker E.A."/>
            <person name="Koch F."/>
            <person name="Burson A.M."/>
            <person name="Marcoval M.A."/>
            <person name="Tang Y.Z."/>
            <person name="Lecleir G.R."/>
            <person name="Coyne K.J."/>
            <person name="Berg G.M."/>
            <person name="Bertrand E.M."/>
            <person name="Saito M.A."/>
            <person name="Gladyshev V.N."/>
            <person name="Grigoriev I.V."/>
        </authorList>
    </citation>
    <scope>NUCLEOTIDE SEQUENCE [LARGE SCALE GENOMIC DNA]</scope>
    <source>
        <strain evidence="16">CCMP 1984</strain>
    </source>
</reference>
<dbReference type="Gene3D" id="3.30.200.20">
    <property type="entry name" value="Phosphorylase Kinase, domain 1"/>
    <property type="match status" value="1"/>
</dbReference>
<dbReference type="PROSITE" id="PS50011">
    <property type="entry name" value="PROTEIN_KINASE_DOM"/>
    <property type="match status" value="1"/>
</dbReference>
<dbReference type="EMBL" id="GL833122">
    <property type="protein sequence ID" value="EGB11400.1"/>
    <property type="molecule type" value="Genomic_DNA"/>
</dbReference>
<protein>
    <recommendedName>
        <fullName evidence="1">non-specific serine/threonine protein kinase</fullName>
        <ecNumber evidence="1">2.7.11.1</ecNumber>
    </recommendedName>
</protein>
<feature type="region of interest" description="Disordered" evidence="12">
    <location>
        <begin position="305"/>
        <end position="325"/>
    </location>
</feature>
<dbReference type="PROSITE" id="PS00107">
    <property type="entry name" value="PROTEIN_KINASE_ATP"/>
    <property type="match status" value="1"/>
</dbReference>
<dbReference type="PROSITE" id="PS51285">
    <property type="entry name" value="AGC_KINASE_CTER"/>
    <property type="match status" value="1"/>
</dbReference>
<dbReference type="GO" id="GO:0007010">
    <property type="term" value="P:cytoskeleton organization"/>
    <property type="evidence" value="ECO:0007669"/>
    <property type="project" value="UniProtKB-ARBA"/>
</dbReference>
<dbReference type="PROSITE" id="PS00108">
    <property type="entry name" value="PROTEIN_KINASE_ST"/>
    <property type="match status" value="1"/>
</dbReference>
<dbReference type="PANTHER" id="PTHR24351">
    <property type="entry name" value="RIBOSOMAL PROTEIN S6 KINASE"/>
    <property type="match status" value="1"/>
</dbReference>
<dbReference type="RefSeq" id="XP_009033770.1">
    <property type="nucleotide sequence ID" value="XM_009035522.1"/>
</dbReference>
<dbReference type="Proteomes" id="UP000002729">
    <property type="component" value="Unassembled WGS sequence"/>
</dbReference>
<keyword evidence="2 11" id="KW-0723">Serine/threonine-protein kinase</keyword>
<evidence type="ECO:0000313" key="15">
    <source>
        <dbReference type="EMBL" id="EGB11400.1"/>
    </source>
</evidence>
<comment type="catalytic activity">
    <reaction evidence="9">
        <text>L-seryl-[protein] + ATP = O-phospho-L-seryl-[protein] + ADP + H(+)</text>
        <dbReference type="Rhea" id="RHEA:17989"/>
        <dbReference type="Rhea" id="RHEA-COMP:9863"/>
        <dbReference type="Rhea" id="RHEA-COMP:11604"/>
        <dbReference type="ChEBI" id="CHEBI:15378"/>
        <dbReference type="ChEBI" id="CHEBI:29999"/>
        <dbReference type="ChEBI" id="CHEBI:30616"/>
        <dbReference type="ChEBI" id="CHEBI:83421"/>
        <dbReference type="ChEBI" id="CHEBI:456216"/>
        <dbReference type="EC" id="2.7.11.1"/>
    </reaction>
</comment>
<dbReference type="SMART" id="SM00220">
    <property type="entry name" value="S_TKc"/>
    <property type="match status" value="1"/>
</dbReference>
<dbReference type="Gene3D" id="1.10.510.10">
    <property type="entry name" value="Transferase(Phosphotransferase) domain 1"/>
    <property type="match status" value="1"/>
</dbReference>
<dbReference type="GO" id="GO:0004674">
    <property type="term" value="F:protein serine/threonine kinase activity"/>
    <property type="evidence" value="ECO:0007669"/>
    <property type="project" value="UniProtKB-KW"/>
</dbReference>
<evidence type="ECO:0000259" key="13">
    <source>
        <dbReference type="PROSITE" id="PS50011"/>
    </source>
</evidence>
<evidence type="ECO:0000256" key="2">
    <source>
        <dbReference type="ARBA" id="ARBA00022527"/>
    </source>
</evidence>
<dbReference type="InterPro" id="IPR008271">
    <property type="entry name" value="Ser/Thr_kinase_AS"/>
</dbReference>
<dbReference type="eggNOG" id="KOG0603">
    <property type="taxonomic scope" value="Eukaryota"/>
</dbReference>
<evidence type="ECO:0000256" key="3">
    <source>
        <dbReference type="ARBA" id="ARBA00022553"/>
    </source>
</evidence>
<evidence type="ECO:0000259" key="14">
    <source>
        <dbReference type="PROSITE" id="PS51285"/>
    </source>
</evidence>
<dbReference type="InterPro" id="IPR045270">
    <property type="entry name" value="STKc_AGC"/>
</dbReference>
<feature type="compositionally biased region" description="Basic and acidic residues" evidence="12">
    <location>
        <begin position="305"/>
        <end position="316"/>
    </location>
</feature>
<evidence type="ECO:0000256" key="7">
    <source>
        <dbReference type="ARBA" id="ARBA00022840"/>
    </source>
</evidence>
<comment type="similarity">
    <text evidence="11">Belongs to the protein kinase superfamily.</text>
</comment>
<feature type="domain" description="Protein kinase" evidence="13">
    <location>
        <begin position="7"/>
        <end position="269"/>
    </location>
</feature>
<comment type="catalytic activity">
    <reaction evidence="8">
        <text>L-threonyl-[protein] + ATP = O-phospho-L-threonyl-[protein] + ADP + H(+)</text>
        <dbReference type="Rhea" id="RHEA:46608"/>
        <dbReference type="Rhea" id="RHEA-COMP:11060"/>
        <dbReference type="Rhea" id="RHEA-COMP:11605"/>
        <dbReference type="ChEBI" id="CHEBI:15378"/>
        <dbReference type="ChEBI" id="CHEBI:30013"/>
        <dbReference type="ChEBI" id="CHEBI:30616"/>
        <dbReference type="ChEBI" id="CHEBI:61977"/>
        <dbReference type="ChEBI" id="CHEBI:456216"/>
        <dbReference type="EC" id="2.7.11.1"/>
    </reaction>
</comment>
<keyword evidence="16" id="KW-1185">Reference proteome</keyword>
<dbReference type="OrthoDB" id="120617at2759"/>
<dbReference type="FunFam" id="3.30.200.20:FF:000042">
    <property type="entry name" value="Aurora kinase A"/>
    <property type="match status" value="1"/>
</dbReference>
<keyword evidence="5 10" id="KW-0547">Nucleotide-binding</keyword>
<keyword evidence="7 10" id="KW-0067">ATP-binding</keyword>
<accession>F0XZT8</accession>
<evidence type="ECO:0000256" key="12">
    <source>
        <dbReference type="SAM" id="MobiDB-lite"/>
    </source>
</evidence>
<dbReference type="InterPro" id="IPR011009">
    <property type="entry name" value="Kinase-like_dom_sf"/>
</dbReference>
<feature type="non-terminal residue" evidence="15">
    <location>
        <position position="1"/>
    </location>
</feature>
<dbReference type="InterPro" id="IPR000961">
    <property type="entry name" value="AGC-kinase_C"/>
</dbReference>
<dbReference type="CDD" id="cd05123">
    <property type="entry name" value="STKc_AGC"/>
    <property type="match status" value="1"/>
</dbReference>
<evidence type="ECO:0000256" key="6">
    <source>
        <dbReference type="ARBA" id="ARBA00022777"/>
    </source>
</evidence>
<keyword evidence="4" id="KW-0808">Transferase</keyword>
<keyword evidence="3" id="KW-0597">Phosphoprotein</keyword>
<evidence type="ECO:0000256" key="11">
    <source>
        <dbReference type="RuleBase" id="RU000304"/>
    </source>
</evidence>
<dbReference type="GeneID" id="20219347"/>
<dbReference type="EC" id="2.7.11.1" evidence="1"/>
<dbReference type="SUPFAM" id="SSF56112">
    <property type="entry name" value="Protein kinase-like (PK-like)"/>
    <property type="match status" value="1"/>
</dbReference>
<sequence>KVSLADFELVAVLGRGGFGTVLQVRGRTDGRVYAMKVFKKAELRKRRQIERTRTERHIIQQADHPYIVKLRYAFQTPAKLYMVMDFAQGGDFFSFLRRFRRLDEAWARFYLAELALALQHLHDIAVVYRDLKPENVLMDGGGHAMLADFGLRRQQQQLGEWKNPLVATRSYCGTEQYMAPEMLLQRAHTRAVDWWGLGLLAHEMVASRHPFQGASHGETLRNMVRAEPDLDPRLTDDCAALIRGLLCKHAPRRLGTKRGAVELARDPFFKHRVDWARVARREAEPPYRPNCASDADVGHFDAEFTDEAPRDSDYKPRPGAGDGRGRNRDYFFDLFTLNFSKRGAAAPRDASHCGEFAGFSYNPSHLDT</sequence>
<dbReference type="AlphaFoldDB" id="F0XZT8"/>
<proteinExistence type="inferred from homology"/>
<feature type="domain" description="AGC-kinase C-terminal" evidence="14">
    <location>
        <begin position="271"/>
        <end position="368"/>
    </location>
</feature>
<dbReference type="SMART" id="SM00133">
    <property type="entry name" value="S_TK_X"/>
    <property type="match status" value="1"/>
</dbReference>
<evidence type="ECO:0000256" key="4">
    <source>
        <dbReference type="ARBA" id="ARBA00022679"/>
    </source>
</evidence>
<organism evidence="16">
    <name type="scientific">Aureococcus anophagefferens</name>
    <name type="common">Harmful bloom alga</name>
    <dbReference type="NCBI Taxonomy" id="44056"/>
    <lineage>
        <taxon>Eukaryota</taxon>
        <taxon>Sar</taxon>
        <taxon>Stramenopiles</taxon>
        <taxon>Ochrophyta</taxon>
        <taxon>Pelagophyceae</taxon>
        <taxon>Pelagomonadales</taxon>
        <taxon>Pelagomonadaceae</taxon>
        <taxon>Aureococcus</taxon>
    </lineage>
</organism>
<dbReference type="FunFam" id="1.10.510.10:FF:000024">
    <property type="entry name" value="Probable serine/threonine-protein kinase cot-1"/>
    <property type="match status" value="1"/>
</dbReference>
<evidence type="ECO:0000256" key="9">
    <source>
        <dbReference type="ARBA" id="ARBA00048679"/>
    </source>
</evidence>
<dbReference type="InterPro" id="IPR017892">
    <property type="entry name" value="Pkinase_C"/>
</dbReference>
<dbReference type="Pfam" id="PF00069">
    <property type="entry name" value="Pkinase"/>
    <property type="match status" value="1"/>
</dbReference>
<gene>
    <name evidence="15" type="ORF">AURANDRAFT_20785</name>
</gene>
<evidence type="ECO:0000313" key="16">
    <source>
        <dbReference type="Proteomes" id="UP000002729"/>
    </source>
</evidence>
<evidence type="ECO:0000256" key="5">
    <source>
        <dbReference type="ARBA" id="ARBA00022741"/>
    </source>
</evidence>
<evidence type="ECO:0000256" key="1">
    <source>
        <dbReference type="ARBA" id="ARBA00012513"/>
    </source>
</evidence>
<name>F0XZT8_AURAN</name>
<dbReference type="OMA" id="NDINWEQ"/>
<evidence type="ECO:0000256" key="8">
    <source>
        <dbReference type="ARBA" id="ARBA00047899"/>
    </source>
</evidence>
<feature type="binding site" evidence="10">
    <location>
        <position position="36"/>
    </location>
    <ligand>
        <name>ATP</name>
        <dbReference type="ChEBI" id="CHEBI:30616"/>
    </ligand>
</feature>
<dbReference type="InterPro" id="IPR017441">
    <property type="entry name" value="Protein_kinase_ATP_BS"/>
</dbReference>
<dbReference type="Pfam" id="PF00433">
    <property type="entry name" value="Pkinase_C"/>
    <property type="match status" value="1"/>
</dbReference>
<dbReference type="InParanoid" id="F0XZT8"/>
<dbReference type="KEGG" id="aaf:AURANDRAFT_20785"/>